<keyword evidence="5 7" id="KW-1133">Transmembrane helix</keyword>
<accession>A0ABV6LPG0</accession>
<feature type="domain" description="ABC transmembrane type-1" evidence="9">
    <location>
        <begin position="39"/>
        <end position="320"/>
    </location>
</feature>
<keyword evidence="2 7" id="KW-0812">Transmembrane</keyword>
<dbReference type="SUPFAM" id="SSF52540">
    <property type="entry name" value="P-loop containing nucleoside triphosphate hydrolases"/>
    <property type="match status" value="1"/>
</dbReference>
<dbReference type="InterPro" id="IPR027417">
    <property type="entry name" value="P-loop_NTPase"/>
</dbReference>
<dbReference type="Gene3D" id="1.20.1560.10">
    <property type="entry name" value="ABC transporter type 1, transmembrane domain"/>
    <property type="match status" value="1"/>
</dbReference>
<evidence type="ECO:0000259" key="8">
    <source>
        <dbReference type="PROSITE" id="PS50893"/>
    </source>
</evidence>
<feature type="transmembrane region" description="Helical" evidence="7">
    <location>
        <begin position="35"/>
        <end position="54"/>
    </location>
</feature>
<proteinExistence type="predicted"/>
<dbReference type="InterPro" id="IPR036640">
    <property type="entry name" value="ABC1_TM_sf"/>
</dbReference>
<evidence type="ECO:0000259" key="9">
    <source>
        <dbReference type="PROSITE" id="PS50929"/>
    </source>
</evidence>
<dbReference type="PANTHER" id="PTHR43394">
    <property type="entry name" value="ATP-DEPENDENT PERMEASE MDL1, MITOCHONDRIAL"/>
    <property type="match status" value="1"/>
</dbReference>
<protein>
    <submittedName>
        <fullName evidence="10">ABC transporter ATP-binding protein</fullName>
    </submittedName>
</protein>
<feature type="transmembrane region" description="Helical" evidence="7">
    <location>
        <begin position="179"/>
        <end position="196"/>
    </location>
</feature>
<evidence type="ECO:0000256" key="5">
    <source>
        <dbReference type="ARBA" id="ARBA00022989"/>
    </source>
</evidence>
<feature type="transmembrane region" description="Helical" evidence="7">
    <location>
        <begin position="74"/>
        <end position="94"/>
    </location>
</feature>
<dbReference type="InterPro" id="IPR003593">
    <property type="entry name" value="AAA+_ATPase"/>
</dbReference>
<dbReference type="CDD" id="cd03254">
    <property type="entry name" value="ABCC_Glucan_exporter_like"/>
    <property type="match status" value="1"/>
</dbReference>
<dbReference type="GO" id="GO:0005524">
    <property type="term" value="F:ATP binding"/>
    <property type="evidence" value="ECO:0007669"/>
    <property type="project" value="UniProtKB-KW"/>
</dbReference>
<dbReference type="Gene3D" id="3.40.50.300">
    <property type="entry name" value="P-loop containing nucleotide triphosphate hydrolases"/>
    <property type="match status" value="1"/>
</dbReference>
<evidence type="ECO:0000256" key="4">
    <source>
        <dbReference type="ARBA" id="ARBA00022840"/>
    </source>
</evidence>
<dbReference type="SMART" id="SM00382">
    <property type="entry name" value="AAA"/>
    <property type="match status" value="1"/>
</dbReference>
<keyword evidence="4 10" id="KW-0067">ATP-binding</keyword>
<dbReference type="InterPro" id="IPR039421">
    <property type="entry name" value="Type_1_exporter"/>
</dbReference>
<gene>
    <name evidence="10" type="ORF">ACFFGV_12055</name>
</gene>
<dbReference type="Proteomes" id="UP001589836">
    <property type="component" value="Unassembled WGS sequence"/>
</dbReference>
<organism evidence="10 11">
    <name type="scientific">Pontibacillus salicampi</name>
    <dbReference type="NCBI Taxonomy" id="1449801"/>
    <lineage>
        <taxon>Bacteria</taxon>
        <taxon>Bacillati</taxon>
        <taxon>Bacillota</taxon>
        <taxon>Bacilli</taxon>
        <taxon>Bacillales</taxon>
        <taxon>Bacillaceae</taxon>
        <taxon>Pontibacillus</taxon>
    </lineage>
</organism>
<feature type="domain" description="ABC transporter" evidence="8">
    <location>
        <begin position="353"/>
        <end position="587"/>
    </location>
</feature>
<feature type="transmembrane region" description="Helical" evidence="7">
    <location>
        <begin position="153"/>
        <end position="173"/>
    </location>
</feature>
<dbReference type="CDD" id="cd18547">
    <property type="entry name" value="ABC_6TM_Tm288_like"/>
    <property type="match status" value="1"/>
</dbReference>
<dbReference type="EMBL" id="JBHLTP010000010">
    <property type="protein sequence ID" value="MFC0524300.1"/>
    <property type="molecule type" value="Genomic_DNA"/>
</dbReference>
<keyword evidence="3" id="KW-0547">Nucleotide-binding</keyword>
<dbReference type="InterPro" id="IPR017871">
    <property type="entry name" value="ABC_transporter-like_CS"/>
</dbReference>
<dbReference type="InterPro" id="IPR011527">
    <property type="entry name" value="ABC1_TM_dom"/>
</dbReference>
<dbReference type="InterPro" id="IPR003439">
    <property type="entry name" value="ABC_transporter-like_ATP-bd"/>
</dbReference>
<dbReference type="PROSITE" id="PS50893">
    <property type="entry name" value="ABC_TRANSPORTER_2"/>
    <property type="match status" value="1"/>
</dbReference>
<evidence type="ECO:0000256" key="1">
    <source>
        <dbReference type="ARBA" id="ARBA00004651"/>
    </source>
</evidence>
<comment type="subcellular location">
    <subcellularLocation>
        <location evidence="1">Cell membrane</location>
        <topology evidence="1">Multi-pass membrane protein</topology>
    </subcellularLocation>
</comment>
<sequence length="593" mass="66424">MRYFRNPSQRRKPPSIQQGKKTLRHMWHYLLGEKVKLTVVLLLVGISSVLALLGPYLLGLTVDSAVSKAPTTTIGWMLLALLSLYGVQYGAILLQNYWMIGIAQNTIYHMRKDLYQHFQQVKLAYFQSNQHGDLMSRATNDLENVSKTLNSSVIQFTTSIITLLGTAGMMFWISPLLTILTLTIVPVLVIGMKWITKRTGRYYKEQQLYLGEMNGFVEESLTGHEVITLFGRQEQTVNEFQQKNEAYRHSSYWAQTYTGFIPKLMNMLNNVSFAVIVGVGGVFVVKGWVSIGMIVTFTTYSRQFTRPLNDLANQYNTILSAIAGAERVFRVMDEPTEMEEGDGIQVSQLTGHVAFQGVTFCYEGEQETISNVTFQAKPGESIALIGPTGAGKSTIISLLAGFYLPQDGSIMLDGFPLRQLDRRSVRNCIGTVLQDSFLFSTTIRENIRYGRLNATNEEVEEAAYLANAHSFIVQLPLGYDTLIHPDGQSISHGQRQLISIARAMLANPDILILDEATNSVDTITENKINEALHTLMKGRTSFVIAHRLHTIRSADQILVLDQGEIVEQGTHQSLLEENGMYKALLKQQLSTNI</sequence>
<reference evidence="10 11" key="1">
    <citation type="submission" date="2024-09" db="EMBL/GenBank/DDBJ databases">
        <authorList>
            <person name="Sun Q."/>
            <person name="Mori K."/>
        </authorList>
    </citation>
    <scope>NUCLEOTIDE SEQUENCE [LARGE SCALE GENOMIC DNA]</scope>
    <source>
        <strain evidence="10 11">NCAIM B.02529</strain>
    </source>
</reference>
<evidence type="ECO:0000256" key="6">
    <source>
        <dbReference type="ARBA" id="ARBA00023136"/>
    </source>
</evidence>
<evidence type="ECO:0000313" key="10">
    <source>
        <dbReference type="EMBL" id="MFC0524300.1"/>
    </source>
</evidence>
<dbReference type="RefSeq" id="WP_377348136.1">
    <property type="nucleotide sequence ID" value="NZ_JBHLTP010000010.1"/>
</dbReference>
<dbReference type="Pfam" id="PF00005">
    <property type="entry name" value="ABC_tran"/>
    <property type="match status" value="1"/>
</dbReference>
<evidence type="ECO:0000256" key="7">
    <source>
        <dbReference type="SAM" id="Phobius"/>
    </source>
</evidence>
<evidence type="ECO:0000256" key="3">
    <source>
        <dbReference type="ARBA" id="ARBA00022741"/>
    </source>
</evidence>
<dbReference type="PANTHER" id="PTHR43394:SF1">
    <property type="entry name" value="ATP-BINDING CASSETTE SUB-FAMILY B MEMBER 10, MITOCHONDRIAL"/>
    <property type="match status" value="1"/>
</dbReference>
<dbReference type="PROSITE" id="PS50929">
    <property type="entry name" value="ABC_TM1F"/>
    <property type="match status" value="1"/>
</dbReference>
<evidence type="ECO:0000313" key="11">
    <source>
        <dbReference type="Proteomes" id="UP001589836"/>
    </source>
</evidence>
<dbReference type="PROSITE" id="PS00211">
    <property type="entry name" value="ABC_TRANSPORTER_1"/>
    <property type="match status" value="1"/>
</dbReference>
<evidence type="ECO:0000256" key="2">
    <source>
        <dbReference type="ARBA" id="ARBA00022692"/>
    </source>
</evidence>
<dbReference type="Pfam" id="PF00664">
    <property type="entry name" value="ABC_membrane"/>
    <property type="match status" value="1"/>
</dbReference>
<feature type="transmembrane region" description="Helical" evidence="7">
    <location>
        <begin position="273"/>
        <end position="297"/>
    </location>
</feature>
<comment type="caution">
    <text evidence="10">The sequence shown here is derived from an EMBL/GenBank/DDBJ whole genome shotgun (WGS) entry which is preliminary data.</text>
</comment>
<keyword evidence="11" id="KW-1185">Reference proteome</keyword>
<name>A0ABV6LPG0_9BACI</name>
<dbReference type="SUPFAM" id="SSF90123">
    <property type="entry name" value="ABC transporter transmembrane region"/>
    <property type="match status" value="1"/>
</dbReference>
<keyword evidence="6 7" id="KW-0472">Membrane</keyword>